<reference evidence="3 4" key="1">
    <citation type="submission" date="2018-06" db="EMBL/GenBank/DDBJ databases">
        <title>Fusarium incarnatum-equiseti species complex species 28.</title>
        <authorList>
            <person name="Gardiner D.M."/>
        </authorList>
    </citation>
    <scope>NUCLEOTIDE SEQUENCE [LARGE SCALE GENOMIC DNA]</scope>
    <source>
        <strain evidence="3 4">FIESC_28</strain>
    </source>
</reference>
<organism evidence="3 4">
    <name type="scientific">Fusarium coffeatum</name>
    <dbReference type="NCBI Taxonomy" id="231269"/>
    <lineage>
        <taxon>Eukaryota</taxon>
        <taxon>Fungi</taxon>
        <taxon>Dikarya</taxon>
        <taxon>Ascomycota</taxon>
        <taxon>Pezizomycotina</taxon>
        <taxon>Sordariomycetes</taxon>
        <taxon>Hypocreomycetidae</taxon>
        <taxon>Hypocreales</taxon>
        <taxon>Nectriaceae</taxon>
        <taxon>Fusarium</taxon>
        <taxon>Fusarium incarnatum-equiseti species complex</taxon>
    </lineage>
</organism>
<feature type="compositionally biased region" description="Basic and acidic residues" evidence="1">
    <location>
        <begin position="27"/>
        <end position="36"/>
    </location>
</feature>
<feature type="transmembrane region" description="Helical" evidence="2">
    <location>
        <begin position="43"/>
        <end position="64"/>
    </location>
</feature>
<comment type="caution">
    <text evidence="3">The sequence shown here is derived from an EMBL/GenBank/DDBJ whole genome shotgun (WGS) entry which is preliminary data.</text>
</comment>
<accession>A0A366RL12</accession>
<dbReference type="EMBL" id="QKXC01000136">
    <property type="protein sequence ID" value="RBR17188.1"/>
    <property type="molecule type" value="Genomic_DNA"/>
</dbReference>
<dbReference type="AlphaFoldDB" id="A0A366RL12"/>
<keyword evidence="2" id="KW-0472">Membrane</keyword>
<sequence>MAAKIPSSQATYQPLPREDPSAALLEPSERDNSDDGKSPVFKLNFSLILLLRLLVAPLLITDIVFICNPYYSRGSAGVFAAGGILMAIWHGSRVLKSCLPGGNGNKFNIKIGSLFCMCGTTSTSRAVSSRMWSWLVSLVDFSFGLYFIGPSVTSLAYGNFRESAAVGGLSITVVIMQSIIAFLNLFSVFRKMNIAIYKGEEEQDRLYSIPELFRDEASEPRDSMSSEV</sequence>
<keyword evidence="4" id="KW-1185">Reference proteome</keyword>
<feature type="transmembrane region" description="Helical" evidence="2">
    <location>
        <begin position="169"/>
        <end position="189"/>
    </location>
</feature>
<keyword evidence="2" id="KW-0812">Transmembrane</keyword>
<evidence type="ECO:0000256" key="2">
    <source>
        <dbReference type="SAM" id="Phobius"/>
    </source>
</evidence>
<feature type="transmembrane region" description="Helical" evidence="2">
    <location>
        <begin position="131"/>
        <end position="149"/>
    </location>
</feature>
<dbReference type="OrthoDB" id="5102561at2759"/>
<name>A0A366RL12_9HYPO</name>
<keyword evidence="2" id="KW-1133">Transmembrane helix</keyword>
<proteinExistence type="predicted"/>
<protein>
    <submittedName>
        <fullName evidence="3">Uncharacterized protein</fullName>
    </submittedName>
</protein>
<feature type="region of interest" description="Disordered" evidence="1">
    <location>
        <begin position="1"/>
        <end position="36"/>
    </location>
</feature>
<feature type="compositionally biased region" description="Polar residues" evidence="1">
    <location>
        <begin position="1"/>
        <end position="12"/>
    </location>
</feature>
<evidence type="ECO:0000313" key="4">
    <source>
        <dbReference type="Proteomes" id="UP000253153"/>
    </source>
</evidence>
<gene>
    <name evidence="3" type="ORF">FIESC28_06690</name>
</gene>
<evidence type="ECO:0000256" key="1">
    <source>
        <dbReference type="SAM" id="MobiDB-lite"/>
    </source>
</evidence>
<dbReference type="RefSeq" id="XP_031015211.1">
    <property type="nucleotide sequence ID" value="XM_031160833.1"/>
</dbReference>
<evidence type="ECO:0000313" key="3">
    <source>
        <dbReference type="EMBL" id="RBR17188.1"/>
    </source>
</evidence>
<dbReference type="GeneID" id="41996129"/>
<feature type="transmembrane region" description="Helical" evidence="2">
    <location>
        <begin position="70"/>
        <end position="89"/>
    </location>
</feature>
<dbReference type="Proteomes" id="UP000253153">
    <property type="component" value="Unassembled WGS sequence"/>
</dbReference>